<comment type="function">
    <text evidence="12">Catalyzes the phosphorylation of ribose at O-5 in a reaction requiring ATP and magnesium. The resulting D-ribose-5-phosphate can then be used either for sythesis of nucleotides, histidine, and tryptophan, or as a component of the pentose phosphate pathway.</text>
</comment>
<dbReference type="PROSITE" id="PS00584">
    <property type="entry name" value="PFKB_KINASES_2"/>
    <property type="match status" value="1"/>
</dbReference>
<evidence type="ECO:0000256" key="8">
    <source>
        <dbReference type="ARBA" id="ARBA00022840"/>
    </source>
</evidence>
<keyword evidence="12" id="KW-0963">Cytoplasm</keyword>
<organism evidence="14 15">
    <name type="scientific">Roseibium denhamense</name>
    <dbReference type="NCBI Taxonomy" id="76305"/>
    <lineage>
        <taxon>Bacteria</taxon>
        <taxon>Pseudomonadati</taxon>
        <taxon>Pseudomonadota</taxon>
        <taxon>Alphaproteobacteria</taxon>
        <taxon>Hyphomicrobiales</taxon>
        <taxon>Stappiaceae</taxon>
        <taxon>Roseibium</taxon>
    </lineage>
</organism>
<comment type="similarity">
    <text evidence="12">Belongs to the carbohydrate kinase PfkB family. Ribokinase subfamily.</text>
</comment>
<gene>
    <name evidence="12" type="primary">rbsK</name>
    <name evidence="14" type="ORF">SAMN06265374_1438</name>
</gene>
<feature type="domain" description="Carbohydrate kinase PfkB" evidence="13">
    <location>
        <begin position="4"/>
        <end position="296"/>
    </location>
</feature>
<keyword evidence="6 12" id="KW-0547">Nucleotide-binding</keyword>
<evidence type="ECO:0000256" key="10">
    <source>
        <dbReference type="ARBA" id="ARBA00022958"/>
    </source>
</evidence>
<keyword evidence="15" id="KW-1185">Reference proteome</keyword>
<evidence type="ECO:0000313" key="14">
    <source>
        <dbReference type="EMBL" id="SMP14475.1"/>
    </source>
</evidence>
<evidence type="ECO:0000256" key="12">
    <source>
        <dbReference type="HAMAP-Rule" id="MF_01987"/>
    </source>
</evidence>
<dbReference type="InterPro" id="IPR002139">
    <property type="entry name" value="Ribo/fructo_kinase"/>
</dbReference>
<keyword evidence="11 12" id="KW-0119">Carbohydrate metabolism</keyword>
<keyword evidence="5 12" id="KW-0479">Metal-binding</keyword>
<dbReference type="InterPro" id="IPR002173">
    <property type="entry name" value="Carboh/pur_kinase_PfkB_CS"/>
</dbReference>
<dbReference type="Pfam" id="PF00294">
    <property type="entry name" value="PfkB"/>
    <property type="match status" value="1"/>
</dbReference>
<evidence type="ECO:0000256" key="3">
    <source>
        <dbReference type="ARBA" id="ARBA00016943"/>
    </source>
</evidence>
<comment type="activity regulation">
    <text evidence="12">Activated by a monovalent cation that binds near, but not in, the active site. The most likely occupant of the site in vivo is potassium. Ion binding induces a conformational change that may alter substrate affinity.</text>
</comment>
<evidence type="ECO:0000256" key="1">
    <source>
        <dbReference type="ARBA" id="ARBA00005380"/>
    </source>
</evidence>
<dbReference type="PRINTS" id="PR00990">
    <property type="entry name" value="RIBOKINASE"/>
</dbReference>
<comment type="cofactor">
    <cofactor evidence="12">
        <name>Mg(2+)</name>
        <dbReference type="ChEBI" id="CHEBI:18420"/>
    </cofactor>
    <text evidence="12">Requires a divalent cation, most likely magnesium in vivo, as an electrophilic catalyst to aid phosphoryl group transfer. It is the chelate of the metal and the nucleotide that is the actual substrate.</text>
</comment>
<comment type="caution">
    <text evidence="14">The sequence shown here is derived from an EMBL/GenBank/DDBJ whole genome shotgun (WGS) entry which is preliminary data.</text>
</comment>
<feature type="active site" description="Proton acceptor" evidence="12">
    <location>
        <position position="253"/>
    </location>
</feature>
<evidence type="ECO:0000256" key="9">
    <source>
        <dbReference type="ARBA" id="ARBA00022842"/>
    </source>
</evidence>
<feature type="binding site" evidence="12">
    <location>
        <begin position="39"/>
        <end position="43"/>
    </location>
    <ligand>
        <name>substrate</name>
    </ligand>
</feature>
<protein>
    <recommendedName>
        <fullName evidence="3 12">Ribokinase</fullName>
        <shortName evidence="12">RK</shortName>
        <ecNumber evidence="2 12">2.7.1.15</ecNumber>
    </recommendedName>
</protein>
<dbReference type="CDD" id="cd01174">
    <property type="entry name" value="ribokinase"/>
    <property type="match status" value="1"/>
</dbReference>
<feature type="binding site" evidence="12">
    <location>
        <position position="286"/>
    </location>
    <ligand>
        <name>K(+)</name>
        <dbReference type="ChEBI" id="CHEBI:29103"/>
    </ligand>
</feature>
<dbReference type="Gene3D" id="3.40.1190.20">
    <property type="match status" value="1"/>
</dbReference>
<proteinExistence type="inferred from homology"/>
<evidence type="ECO:0000256" key="11">
    <source>
        <dbReference type="ARBA" id="ARBA00023277"/>
    </source>
</evidence>
<comment type="caution">
    <text evidence="12">Lacks conserved residue(s) required for the propagation of feature annotation.</text>
</comment>
<feature type="binding site" evidence="12">
    <location>
        <begin position="11"/>
        <end position="13"/>
    </location>
    <ligand>
        <name>substrate</name>
    </ligand>
</feature>
<feature type="binding site" evidence="12">
    <location>
        <begin position="221"/>
        <end position="226"/>
    </location>
    <ligand>
        <name>ATP</name>
        <dbReference type="ChEBI" id="CHEBI:30616"/>
    </ligand>
</feature>
<feature type="binding site" evidence="12">
    <location>
        <position position="247"/>
    </location>
    <ligand>
        <name>K(+)</name>
        <dbReference type="ChEBI" id="CHEBI:29103"/>
    </ligand>
</feature>
<keyword evidence="8 12" id="KW-0067">ATP-binding</keyword>
<evidence type="ECO:0000313" key="15">
    <source>
        <dbReference type="Proteomes" id="UP001157914"/>
    </source>
</evidence>
<dbReference type="EMBL" id="FXTT01000002">
    <property type="protein sequence ID" value="SMP14475.1"/>
    <property type="molecule type" value="Genomic_DNA"/>
</dbReference>
<dbReference type="InterPro" id="IPR011611">
    <property type="entry name" value="PfkB_dom"/>
</dbReference>
<keyword evidence="7 12" id="KW-0418">Kinase</keyword>
<comment type="catalytic activity">
    <reaction evidence="12">
        <text>D-ribose + ATP = D-ribose 5-phosphate + ADP + H(+)</text>
        <dbReference type="Rhea" id="RHEA:13697"/>
        <dbReference type="ChEBI" id="CHEBI:15378"/>
        <dbReference type="ChEBI" id="CHEBI:30616"/>
        <dbReference type="ChEBI" id="CHEBI:47013"/>
        <dbReference type="ChEBI" id="CHEBI:78346"/>
        <dbReference type="ChEBI" id="CHEBI:456216"/>
        <dbReference type="EC" id="2.7.1.15"/>
    </reaction>
</comment>
<keyword evidence="9 12" id="KW-0460">Magnesium</keyword>
<accession>A0ABY1NNW8</accession>
<feature type="binding site" evidence="12">
    <location>
        <begin position="252"/>
        <end position="253"/>
    </location>
    <ligand>
        <name>ATP</name>
        <dbReference type="ChEBI" id="CHEBI:30616"/>
    </ligand>
</feature>
<comment type="similarity">
    <text evidence="1">Belongs to the carbohydrate kinase pfkB family.</text>
</comment>
<dbReference type="EC" id="2.7.1.15" evidence="2 12"/>
<feature type="binding site" evidence="12">
    <location>
        <position position="288"/>
    </location>
    <ligand>
        <name>K(+)</name>
        <dbReference type="ChEBI" id="CHEBI:29103"/>
    </ligand>
</feature>
<feature type="binding site" evidence="12">
    <location>
        <position position="283"/>
    </location>
    <ligand>
        <name>K(+)</name>
        <dbReference type="ChEBI" id="CHEBI:29103"/>
    </ligand>
</feature>
<comment type="subcellular location">
    <subcellularLocation>
        <location evidence="12">Cytoplasm</location>
    </subcellularLocation>
</comment>
<dbReference type="RefSeq" id="WP_155194281.1">
    <property type="nucleotide sequence ID" value="NZ_BAAAEA010000003.1"/>
</dbReference>
<dbReference type="InterPro" id="IPR011877">
    <property type="entry name" value="Ribokinase"/>
</dbReference>
<evidence type="ECO:0000256" key="6">
    <source>
        <dbReference type="ARBA" id="ARBA00022741"/>
    </source>
</evidence>
<keyword evidence="4 12" id="KW-0808">Transferase</keyword>
<dbReference type="SUPFAM" id="SSF53613">
    <property type="entry name" value="Ribokinase-like"/>
    <property type="match status" value="1"/>
</dbReference>
<evidence type="ECO:0000256" key="2">
    <source>
        <dbReference type="ARBA" id="ARBA00012035"/>
    </source>
</evidence>
<comment type="subunit">
    <text evidence="12">Homodimer.</text>
</comment>
<dbReference type="PANTHER" id="PTHR10584:SF166">
    <property type="entry name" value="RIBOKINASE"/>
    <property type="match status" value="1"/>
</dbReference>
<keyword evidence="10 12" id="KW-0630">Potassium</keyword>
<feature type="binding site" evidence="12">
    <location>
        <position position="249"/>
    </location>
    <ligand>
        <name>K(+)</name>
        <dbReference type="ChEBI" id="CHEBI:29103"/>
    </ligand>
</feature>
<feature type="binding site" evidence="12">
    <location>
        <position position="139"/>
    </location>
    <ligand>
        <name>substrate</name>
    </ligand>
</feature>
<reference evidence="14 15" key="1">
    <citation type="submission" date="2017-05" db="EMBL/GenBank/DDBJ databases">
        <authorList>
            <person name="Varghese N."/>
            <person name="Submissions S."/>
        </authorList>
    </citation>
    <scope>NUCLEOTIDE SEQUENCE [LARGE SCALE GENOMIC DNA]</scope>
    <source>
        <strain evidence="14 15">DSM 15949</strain>
    </source>
</reference>
<feature type="binding site" evidence="12">
    <location>
        <position position="253"/>
    </location>
    <ligand>
        <name>substrate</name>
    </ligand>
</feature>
<feature type="binding site" evidence="12">
    <location>
        <position position="292"/>
    </location>
    <ligand>
        <name>K(+)</name>
        <dbReference type="ChEBI" id="CHEBI:29103"/>
    </ligand>
</feature>
<feature type="binding site" evidence="12">
    <location>
        <position position="185"/>
    </location>
    <ligand>
        <name>ATP</name>
        <dbReference type="ChEBI" id="CHEBI:30616"/>
    </ligand>
</feature>
<evidence type="ECO:0000256" key="7">
    <source>
        <dbReference type="ARBA" id="ARBA00022777"/>
    </source>
</evidence>
<name>A0ABY1NNW8_9HYPH</name>
<dbReference type="Proteomes" id="UP001157914">
    <property type="component" value="Unassembled WGS sequence"/>
</dbReference>
<dbReference type="PANTHER" id="PTHR10584">
    <property type="entry name" value="SUGAR KINASE"/>
    <property type="match status" value="1"/>
</dbReference>
<dbReference type="InterPro" id="IPR029056">
    <property type="entry name" value="Ribokinase-like"/>
</dbReference>
<comment type="pathway">
    <text evidence="12">Carbohydrate metabolism; D-ribose degradation; D-ribose 5-phosphate from beta-D-ribopyranose: step 2/2.</text>
</comment>
<sequence>MSPVTVFGSINVDLVNYLDRWPAVGETVAVKDSASALGGKGANQAVAATRMGADVTLIGAVGGDSFGQLAEQQLAGFGVKCDLFRFRKTATGTAFIDVGPDGDNIIRLARGANDAITAEDVRKHKGKLAASSVLLLQNEVGLTASIEAARLAKAGGALVIMDPAPAPDIPWGTDSLAAFDVITPNASETGGLLGAVPQTLAEALEAAQELSKRGLRGAIITMGGDGVAWWLDGDSGALPAPRVDSVDTVAAGDCFNGALASELADGKPVRDAIGFAMRAAAVATTRMGAAASLPTRDEIARFYAAVPA</sequence>
<evidence type="ECO:0000256" key="4">
    <source>
        <dbReference type="ARBA" id="ARBA00022679"/>
    </source>
</evidence>
<evidence type="ECO:0000256" key="5">
    <source>
        <dbReference type="ARBA" id="ARBA00022723"/>
    </source>
</evidence>
<evidence type="ECO:0000259" key="13">
    <source>
        <dbReference type="Pfam" id="PF00294"/>
    </source>
</evidence>
<dbReference type="HAMAP" id="MF_01987">
    <property type="entry name" value="Ribokinase"/>
    <property type="match status" value="1"/>
</dbReference>